<keyword evidence="1" id="KW-0472">Membrane</keyword>
<gene>
    <name evidence="2" type="ORF">QNI19_24010</name>
</gene>
<protein>
    <submittedName>
        <fullName evidence="2">WG repeat-containing protein</fullName>
    </submittedName>
</protein>
<name>A0ABT7CQK1_9BACT</name>
<keyword evidence="1" id="KW-1133">Transmembrane helix</keyword>
<dbReference type="InterPro" id="IPR032774">
    <property type="entry name" value="WG_beta_rep"/>
</dbReference>
<dbReference type="SUPFAM" id="SSF69360">
    <property type="entry name" value="Cell wall binding repeat"/>
    <property type="match status" value="2"/>
</dbReference>
<feature type="transmembrane region" description="Helical" evidence="1">
    <location>
        <begin position="25"/>
        <end position="43"/>
    </location>
</feature>
<dbReference type="PANTHER" id="PTHR37841">
    <property type="entry name" value="GLR2918 PROTEIN"/>
    <property type="match status" value="1"/>
</dbReference>
<evidence type="ECO:0000313" key="2">
    <source>
        <dbReference type="EMBL" id="MDJ1496022.1"/>
    </source>
</evidence>
<dbReference type="Proteomes" id="UP001228581">
    <property type="component" value="Unassembled WGS sequence"/>
</dbReference>
<dbReference type="PANTHER" id="PTHR37841:SF1">
    <property type="entry name" value="DUF3298 DOMAIN-CONTAINING PROTEIN"/>
    <property type="match status" value="1"/>
</dbReference>
<sequence length="763" mass="86411">MRAEQVPLYFETGDYRVFLWTMTSYFLRFVFILCFIVSSNAFADNIPTVVKDPSGLYGYKDAEGKYVIPAQFDQAFPFSNGSARVIWKGGWYLINTRGKFLTKKSFSNISIFRNGLAVVTIRGNNTELLHGLINEKGDQIVPPQYQYFTPEPNYRYFIAGIELSGKGESSKVSFGLLDPAGKVIIPLNFSAIRHSNFQLFIGKDQSARWEAFDASGKSLFGGKYDNIKEFDAELACVKVNGKWGIVNAAGKMVVKPAYRDIIKKATRSYDLLPFIQWKVVDQKQQTLLTMEYEDVRPVHPVLYSYQIEGKVGLLDEKGGRITQPLYDEIQPFVKEMAIVREKDTYGVINSKGNVMIPLQYQKIDIDTATLLLRVQSNGKWGVLNKANRTIVPSQYDTIRVQRYGMFTARKDTLWQLLDATGQPVGDQTFTQLGDIQNLYAVAYRQKQVGLVNLRGSWAIEPVFDNLRIVNEYIAQYYTGGRSGLISILTKEMLIEADMVEPIHNYLRVIAKGKYGVWNSRGKEVIPVQYDYISDFTEDSVLTVFQKKNKGLINLQGRVILKPSPLYEELLVMKNERVGIKLKNKYGFVDKNGKLRIANRYEGIGNFSENMAAVKILGKWGFINKAEELVIQPNYEAVGQFEHGAAPVKKNGKWGLASKTGKEILKCNYDGVNWQPTGRYTISLNGKKGLADASGREIFPPRYDLVADNDNGFVMLGKNNKLGLSDNKGYDVLPVIYDRLYFNSSKNFYITGIESPIQKFVYQP</sequence>
<evidence type="ECO:0000256" key="1">
    <source>
        <dbReference type="SAM" id="Phobius"/>
    </source>
</evidence>
<evidence type="ECO:0000313" key="3">
    <source>
        <dbReference type="Proteomes" id="UP001228581"/>
    </source>
</evidence>
<dbReference type="Pfam" id="PF14903">
    <property type="entry name" value="WG_beta_rep"/>
    <property type="match status" value="9"/>
</dbReference>
<reference evidence="2 3" key="1">
    <citation type="submission" date="2023-05" db="EMBL/GenBank/DDBJ databases">
        <authorList>
            <person name="Zhang X."/>
        </authorList>
    </citation>
    <scope>NUCLEOTIDE SEQUENCE [LARGE SCALE GENOMIC DNA]</scope>
    <source>
        <strain evidence="2 3">DM2B3-1</strain>
    </source>
</reference>
<organism evidence="2 3">
    <name type="scientific">Xanthocytophaga flava</name>
    <dbReference type="NCBI Taxonomy" id="3048013"/>
    <lineage>
        <taxon>Bacteria</taxon>
        <taxon>Pseudomonadati</taxon>
        <taxon>Bacteroidota</taxon>
        <taxon>Cytophagia</taxon>
        <taxon>Cytophagales</taxon>
        <taxon>Rhodocytophagaceae</taxon>
        <taxon>Xanthocytophaga</taxon>
    </lineage>
</organism>
<proteinExistence type="predicted"/>
<dbReference type="EMBL" id="JASJOT010000019">
    <property type="protein sequence ID" value="MDJ1496022.1"/>
    <property type="molecule type" value="Genomic_DNA"/>
</dbReference>
<comment type="caution">
    <text evidence="2">The sequence shown here is derived from an EMBL/GenBank/DDBJ whole genome shotgun (WGS) entry which is preliminary data.</text>
</comment>
<accession>A0ABT7CQK1</accession>
<keyword evidence="3" id="KW-1185">Reference proteome</keyword>
<keyword evidence="1" id="KW-0812">Transmembrane</keyword>